<dbReference type="RefSeq" id="WP_092013099.1">
    <property type="nucleotide sequence ID" value="NZ_FOXH01000002.1"/>
</dbReference>
<gene>
    <name evidence="1" type="ORF">SAMN04515674_102377</name>
</gene>
<organism evidence="1 2">
    <name type="scientific">Pseudarcicella hirudinis</name>
    <dbReference type="NCBI Taxonomy" id="1079859"/>
    <lineage>
        <taxon>Bacteria</taxon>
        <taxon>Pseudomonadati</taxon>
        <taxon>Bacteroidota</taxon>
        <taxon>Cytophagia</taxon>
        <taxon>Cytophagales</taxon>
        <taxon>Flectobacillaceae</taxon>
        <taxon>Pseudarcicella</taxon>
    </lineage>
</organism>
<dbReference type="Proteomes" id="UP000199306">
    <property type="component" value="Unassembled WGS sequence"/>
</dbReference>
<keyword evidence="2" id="KW-1185">Reference proteome</keyword>
<dbReference type="PROSITE" id="PS51257">
    <property type="entry name" value="PROKAR_LIPOPROTEIN"/>
    <property type="match status" value="1"/>
</dbReference>
<accession>A0A1I5PBP2</accession>
<dbReference type="AlphaFoldDB" id="A0A1I5PBP2"/>
<proteinExistence type="predicted"/>
<name>A0A1I5PBP2_9BACT</name>
<evidence type="ECO:0000313" key="1">
    <source>
        <dbReference type="EMBL" id="SFP31200.1"/>
    </source>
</evidence>
<evidence type="ECO:0000313" key="2">
    <source>
        <dbReference type="Proteomes" id="UP000199306"/>
    </source>
</evidence>
<sequence length="527" mass="59598">MKRFCIIQTCYYYSLIIGLSLFIFSCKNEIQDAVPSSISFQESSIGEQDFARTKFAKILAKALENKDVRAFIKKESLKMFDNDYDVLYHGVKNKIADNDHHTFHQLLSNYADNSEEFNSIVSKLPKLNILVPDLSKANAKTWDTEKMIPLVAVSNSEQEVKGINFVRAYNSKGIEYKLDPFKEPEEVTLVVKNNERIEITSNAKGGRTNANTEWVPYFAQGDLQFYFSGEGFINNSSKTKSAKTNNVVNGVLPSYGLSFTDYSNISFPTTDFGIALAAGYWPLAPEYSLKYFVNYIPELNSINRGSIRKSVYYKKDGTLNQNVKERLMYVRFTSDAALAYASDGWLEGYLDLQCVIAMLKVRPGEDFDKKVTFKSIPLAAGYTNLGQTTKQNFIDNNILTQFDVNTSNSFAYDVRGTWINWFDEGFNWSPFLYGDQMQYVFYEKDDGAEITEEYTVNTSINANFGIGIKDLFNVGFSGSSTNSQKLTIKTTRASQQLGEYVMTYGQDIGFARSPIGIGQLEFIVQAK</sequence>
<protein>
    <submittedName>
        <fullName evidence="1">Uncharacterized protein</fullName>
    </submittedName>
</protein>
<reference evidence="1 2" key="1">
    <citation type="submission" date="2016-10" db="EMBL/GenBank/DDBJ databases">
        <authorList>
            <person name="de Groot N.N."/>
        </authorList>
    </citation>
    <scope>NUCLEOTIDE SEQUENCE [LARGE SCALE GENOMIC DNA]</scope>
    <source>
        <strain evidence="2">E92,LMG 26720,CCM 7988</strain>
    </source>
</reference>
<dbReference type="OrthoDB" id="866679at2"/>
<dbReference type="EMBL" id="FOXH01000002">
    <property type="protein sequence ID" value="SFP31200.1"/>
    <property type="molecule type" value="Genomic_DNA"/>
</dbReference>